<sequence>MSPNAYTFTVLVKGLVKDRWLPKVRKYLLEMMGRGIRPNAGTYLTVFEAYLLEQKVDDARALLKEMRAKGFEPNEKIVRVNLGKRDQVFRGIFYGFFYELYVQRSLRLNY</sequence>
<organism evidence="4 5">
    <name type="scientific">Canna indica</name>
    <name type="common">Indian-shot</name>
    <dbReference type="NCBI Taxonomy" id="4628"/>
    <lineage>
        <taxon>Eukaryota</taxon>
        <taxon>Viridiplantae</taxon>
        <taxon>Streptophyta</taxon>
        <taxon>Embryophyta</taxon>
        <taxon>Tracheophyta</taxon>
        <taxon>Spermatophyta</taxon>
        <taxon>Magnoliopsida</taxon>
        <taxon>Liliopsida</taxon>
        <taxon>Zingiberales</taxon>
        <taxon>Cannaceae</taxon>
        <taxon>Canna</taxon>
    </lineage>
</organism>
<name>A0AAQ3K3D5_9LILI</name>
<evidence type="ECO:0000313" key="5">
    <source>
        <dbReference type="Proteomes" id="UP001327560"/>
    </source>
</evidence>
<evidence type="ECO:0008006" key="6">
    <source>
        <dbReference type="Google" id="ProtNLM"/>
    </source>
</evidence>
<comment type="similarity">
    <text evidence="1">Belongs to the PPR family. P subfamily.</text>
</comment>
<dbReference type="Proteomes" id="UP001327560">
    <property type="component" value="Chromosome 3"/>
</dbReference>
<dbReference type="GO" id="GO:0010019">
    <property type="term" value="P:chloroplast-nucleus signaling pathway"/>
    <property type="evidence" value="ECO:0007669"/>
    <property type="project" value="TreeGrafter"/>
</dbReference>
<evidence type="ECO:0000256" key="2">
    <source>
        <dbReference type="ARBA" id="ARBA00022737"/>
    </source>
</evidence>
<keyword evidence="5" id="KW-1185">Reference proteome</keyword>
<reference evidence="4 5" key="1">
    <citation type="submission" date="2023-10" db="EMBL/GenBank/DDBJ databases">
        <title>Chromosome-scale genome assembly provides insights into flower coloration mechanisms of Canna indica.</title>
        <authorList>
            <person name="Li C."/>
        </authorList>
    </citation>
    <scope>NUCLEOTIDE SEQUENCE [LARGE SCALE GENOMIC DNA]</scope>
    <source>
        <tissue evidence="4">Flower</tissue>
    </source>
</reference>
<dbReference type="GO" id="GO:0009507">
    <property type="term" value="C:chloroplast"/>
    <property type="evidence" value="ECO:0007669"/>
    <property type="project" value="TreeGrafter"/>
</dbReference>
<dbReference type="PANTHER" id="PTHR47936:SF1">
    <property type="entry name" value="PENTATRICOPEPTIDE REPEAT-CONTAINING PROTEIN GUN1, CHLOROPLASTIC"/>
    <property type="match status" value="1"/>
</dbReference>
<dbReference type="GO" id="GO:0031930">
    <property type="term" value="P:mitochondria-nucleus signaling pathway"/>
    <property type="evidence" value="ECO:0007669"/>
    <property type="project" value="TreeGrafter"/>
</dbReference>
<dbReference type="PROSITE" id="PS51375">
    <property type="entry name" value="PPR"/>
    <property type="match status" value="2"/>
</dbReference>
<dbReference type="Pfam" id="PF13812">
    <property type="entry name" value="PPR_3"/>
    <property type="match status" value="1"/>
</dbReference>
<dbReference type="PANTHER" id="PTHR47936">
    <property type="entry name" value="PPR_LONG DOMAIN-CONTAINING PROTEIN"/>
    <property type="match status" value="1"/>
</dbReference>
<dbReference type="AlphaFoldDB" id="A0AAQ3K3D5"/>
<proteinExistence type="inferred from homology"/>
<dbReference type="EMBL" id="CP136892">
    <property type="protein sequence ID" value="WOL01162.1"/>
    <property type="molecule type" value="Genomic_DNA"/>
</dbReference>
<dbReference type="NCBIfam" id="TIGR00756">
    <property type="entry name" value="PPR"/>
    <property type="match status" value="2"/>
</dbReference>
<dbReference type="Gene3D" id="1.25.40.10">
    <property type="entry name" value="Tetratricopeptide repeat domain"/>
    <property type="match status" value="1"/>
</dbReference>
<keyword evidence="2" id="KW-0677">Repeat</keyword>
<dbReference type="InterPro" id="IPR011990">
    <property type="entry name" value="TPR-like_helical_dom_sf"/>
</dbReference>
<protein>
    <recommendedName>
        <fullName evidence="6">Pentatricopeptide repeat-containing protein</fullName>
    </recommendedName>
</protein>
<evidence type="ECO:0000313" key="4">
    <source>
        <dbReference type="EMBL" id="WOL01162.1"/>
    </source>
</evidence>
<gene>
    <name evidence="4" type="ORF">Cni_G09876</name>
</gene>
<feature type="repeat" description="PPR" evidence="3">
    <location>
        <begin position="39"/>
        <end position="73"/>
    </location>
</feature>
<dbReference type="InterPro" id="IPR002885">
    <property type="entry name" value="PPR_rpt"/>
</dbReference>
<evidence type="ECO:0000256" key="1">
    <source>
        <dbReference type="ARBA" id="ARBA00007626"/>
    </source>
</evidence>
<accession>A0AAQ3K3D5</accession>
<evidence type="ECO:0000256" key="3">
    <source>
        <dbReference type="PROSITE-ProRule" id="PRU00708"/>
    </source>
</evidence>
<feature type="repeat" description="PPR" evidence="3">
    <location>
        <begin position="4"/>
        <end position="38"/>
    </location>
</feature>